<organism evidence="2 3">
    <name type="scientific">Morchella conica CCBAS932</name>
    <dbReference type="NCBI Taxonomy" id="1392247"/>
    <lineage>
        <taxon>Eukaryota</taxon>
        <taxon>Fungi</taxon>
        <taxon>Dikarya</taxon>
        <taxon>Ascomycota</taxon>
        <taxon>Pezizomycotina</taxon>
        <taxon>Pezizomycetes</taxon>
        <taxon>Pezizales</taxon>
        <taxon>Morchellaceae</taxon>
        <taxon>Morchella</taxon>
    </lineage>
</organism>
<accession>A0A3N4KA94</accession>
<evidence type="ECO:0000313" key="3">
    <source>
        <dbReference type="Proteomes" id="UP000277580"/>
    </source>
</evidence>
<dbReference type="InParanoid" id="A0A3N4KA94"/>
<sequence length="383" mass="42275">MLSKGSKLRIFLSDILSLSNEKRGSGVANLVAPQLTIHKPRNNSTWFEEACGKPETLEWFLKPFKNRYDVYLLVGFFILTDARLATIRTSSTLEAAGAEASALPTAVAALGDAKALVGSVRNTRDVSYGRISVLDVPGDQIFGLWYRKVKFNWFFSREPSISLSNKTRWQPLYEVRGGPEVSTGNEVDSDDEEEPDMLCFLATGSVDIIDKAITLAGELVAESTSFKVSGLEPLSLHMKQLRSDPINPSSRIEPDTDSESHELNLILKSRYEYFDEVEDVGASITIAEETSETTPIGHPDRPAALSELGSYLNYRYLRFGGLEDLKMSIAYLEEAVTAAPTKHPYRPAMLNNSNSPSPVAGTSDPNKTNVDSVTSSYLVMHYE</sequence>
<proteinExistence type="predicted"/>
<evidence type="ECO:0000256" key="1">
    <source>
        <dbReference type="SAM" id="MobiDB-lite"/>
    </source>
</evidence>
<dbReference type="OrthoDB" id="10315152at2759"/>
<dbReference type="Proteomes" id="UP000277580">
    <property type="component" value="Unassembled WGS sequence"/>
</dbReference>
<gene>
    <name evidence="2" type="ORF">P167DRAFT_598880</name>
</gene>
<keyword evidence="3" id="KW-1185">Reference proteome</keyword>
<dbReference type="AlphaFoldDB" id="A0A3N4KA94"/>
<reference evidence="2 3" key="1">
    <citation type="journal article" date="2018" name="Nat. Ecol. Evol.">
        <title>Pezizomycetes genomes reveal the molecular basis of ectomycorrhizal truffle lifestyle.</title>
        <authorList>
            <person name="Murat C."/>
            <person name="Payen T."/>
            <person name="Noel B."/>
            <person name="Kuo A."/>
            <person name="Morin E."/>
            <person name="Chen J."/>
            <person name="Kohler A."/>
            <person name="Krizsan K."/>
            <person name="Balestrini R."/>
            <person name="Da Silva C."/>
            <person name="Montanini B."/>
            <person name="Hainaut M."/>
            <person name="Levati E."/>
            <person name="Barry K.W."/>
            <person name="Belfiori B."/>
            <person name="Cichocki N."/>
            <person name="Clum A."/>
            <person name="Dockter R.B."/>
            <person name="Fauchery L."/>
            <person name="Guy J."/>
            <person name="Iotti M."/>
            <person name="Le Tacon F."/>
            <person name="Lindquist E.A."/>
            <person name="Lipzen A."/>
            <person name="Malagnac F."/>
            <person name="Mello A."/>
            <person name="Molinier V."/>
            <person name="Miyauchi S."/>
            <person name="Poulain J."/>
            <person name="Riccioni C."/>
            <person name="Rubini A."/>
            <person name="Sitrit Y."/>
            <person name="Splivallo R."/>
            <person name="Traeger S."/>
            <person name="Wang M."/>
            <person name="Zifcakova L."/>
            <person name="Wipf D."/>
            <person name="Zambonelli A."/>
            <person name="Paolocci F."/>
            <person name="Nowrousian M."/>
            <person name="Ottonello S."/>
            <person name="Baldrian P."/>
            <person name="Spatafora J.W."/>
            <person name="Henrissat B."/>
            <person name="Nagy L.G."/>
            <person name="Aury J.M."/>
            <person name="Wincker P."/>
            <person name="Grigoriev I.V."/>
            <person name="Bonfante P."/>
            <person name="Martin F.M."/>
        </authorList>
    </citation>
    <scope>NUCLEOTIDE SEQUENCE [LARGE SCALE GENOMIC DNA]</scope>
    <source>
        <strain evidence="2 3">CCBAS932</strain>
    </source>
</reference>
<protein>
    <submittedName>
        <fullName evidence="2">Uncharacterized protein</fullName>
    </submittedName>
</protein>
<name>A0A3N4KA94_9PEZI</name>
<evidence type="ECO:0000313" key="2">
    <source>
        <dbReference type="EMBL" id="RPB07383.1"/>
    </source>
</evidence>
<dbReference type="EMBL" id="ML119185">
    <property type="protein sequence ID" value="RPB07383.1"/>
    <property type="molecule type" value="Genomic_DNA"/>
</dbReference>
<feature type="region of interest" description="Disordered" evidence="1">
    <location>
        <begin position="344"/>
        <end position="370"/>
    </location>
</feature>